<protein>
    <submittedName>
        <fullName evidence="1">Uncharacterized protein</fullName>
    </submittedName>
</protein>
<dbReference type="AlphaFoldDB" id="A0AAN9NWA7"/>
<gene>
    <name evidence="1" type="ORF">VNO78_33079</name>
</gene>
<comment type="caution">
    <text evidence="1">The sequence shown here is derived from an EMBL/GenBank/DDBJ whole genome shotgun (WGS) entry which is preliminary data.</text>
</comment>
<keyword evidence="2" id="KW-1185">Reference proteome</keyword>
<sequence>MCALQLTQAIAHSVRHRKPKLSSQHVPQQTEEINKSMHYSKHTKFARCAQLRSQKSPPSCVATNPCNHLHHAPLGSWRCSGFNEVGDMQELQPNDALQVLFRQQKEETSFQI</sequence>
<proteinExistence type="predicted"/>
<accession>A0AAN9NWA7</accession>
<evidence type="ECO:0000313" key="1">
    <source>
        <dbReference type="EMBL" id="KAK7380565.1"/>
    </source>
</evidence>
<dbReference type="EMBL" id="JAYMYS010000009">
    <property type="protein sequence ID" value="KAK7380565.1"/>
    <property type="molecule type" value="Genomic_DNA"/>
</dbReference>
<evidence type="ECO:0000313" key="2">
    <source>
        <dbReference type="Proteomes" id="UP001386955"/>
    </source>
</evidence>
<reference evidence="1 2" key="1">
    <citation type="submission" date="2024-01" db="EMBL/GenBank/DDBJ databases">
        <title>The genomes of 5 underutilized Papilionoideae crops provide insights into root nodulation and disease resistanc.</title>
        <authorList>
            <person name="Jiang F."/>
        </authorList>
    </citation>
    <scope>NUCLEOTIDE SEQUENCE [LARGE SCALE GENOMIC DNA]</scope>
    <source>
        <strain evidence="1">DUOXIRENSHENG_FW03</strain>
        <tissue evidence="1">Leaves</tissue>
    </source>
</reference>
<dbReference type="Proteomes" id="UP001386955">
    <property type="component" value="Unassembled WGS sequence"/>
</dbReference>
<organism evidence="1 2">
    <name type="scientific">Psophocarpus tetragonolobus</name>
    <name type="common">Winged bean</name>
    <name type="synonym">Dolichos tetragonolobus</name>
    <dbReference type="NCBI Taxonomy" id="3891"/>
    <lineage>
        <taxon>Eukaryota</taxon>
        <taxon>Viridiplantae</taxon>
        <taxon>Streptophyta</taxon>
        <taxon>Embryophyta</taxon>
        <taxon>Tracheophyta</taxon>
        <taxon>Spermatophyta</taxon>
        <taxon>Magnoliopsida</taxon>
        <taxon>eudicotyledons</taxon>
        <taxon>Gunneridae</taxon>
        <taxon>Pentapetalae</taxon>
        <taxon>rosids</taxon>
        <taxon>fabids</taxon>
        <taxon>Fabales</taxon>
        <taxon>Fabaceae</taxon>
        <taxon>Papilionoideae</taxon>
        <taxon>50 kb inversion clade</taxon>
        <taxon>NPAAA clade</taxon>
        <taxon>indigoferoid/millettioid clade</taxon>
        <taxon>Phaseoleae</taxon>
        <taxon>Psophocarpus</taxon>
    </lineage>
</organism>
<name>A0AAN9NWA7_PSOTE</name>